<dbReference type="Proteomes" id="UP001521222">
    <property type="component" value="Unassembled WGS sequence"/>
</dbReference>
<evidence type="ECO:0000256" key="1">
    <source>
        <dbReference type="SAM" id="Phobius"/>
    </source>
</evidence>
<proteinExistence type="predicted"/>
<keyword evidence="1" id="KW-0472">Membrane</keyword>
<organism evidence="2 3">
    <name type="scientific">Nothophoma quercina</name>
    <dbReference type="NCBI Taxonomy" id="749835"/>
    <lineage>
        <taxon>Eukaryota</taxon>
        <taxon>Fungi</taxon>
        <taxon>Dikarya</taxon>
        <taxon>Ascomycota</taxon>
        <taxon>Pezizomycotina</taxon>
        <taxon>Dothideomycetes</taxon>
        <taxon>Pleosporomycetidae</taxon>
        <taxon>Pleosporales</taxon>
        <taxon>Pleosporineae</taxon>
        <taxon>Didymellaceae</taxon>
        <taxon>Nothophoma</taxon>
    </lineage>
</organism>
<name>A0ABR3QTK3_9PLEO</name>
<accession>A0ABR3QTK3</accession>
<gene>
    <name evidence="2" type="ORF">SLS59_008423</name>
</gene>
<dbReference type="EMBL" id="JAKIXB020000032">
    <property type="protein sequence ID" value="KAL1595489.1"/>
    <property type="molecule type" value="Genomic_DNA"/>
</dbReference>
<comment type="caution">
    <text evidence="2">The sequence shown here is derived from an EMBL/GenBank/DDBJ whole genome shotgun (WGS) entry which is preliminary data.</text>
</comment>
<reference evidence="2 3" key="1">
    <citation type="submission" date="2024-02" db="EMBL/GenBank/DDBJ databases">
        <title>De novo assembly and annotation of 12 fungi associated with fruit tree decline syndrome in Ontario, Canada.</title>
        <authorList>
            <person name="Sulman M."/>
            <person name="Ellouze W."/>
            <person name="Ilyukhin E."/>
        </authorList>
    </citation>
    <scope>NUCLEOTIDE SEQUENCE [LARGE SCALE GENOMIC DNA]</scope>
    <source>
        <strain evidence="2 3">M97-236</strain>
    </source>
</reference>
<evidence type="ECO:0000313" key="3">
    <source>
        <dbReference type="Proteomes" id="UP001521222"/>
    </source>
</evidence>
<keyword evidence="1" id="KW-1133">Transmembrane helix</keyword>
<protein>
    <submittedName>
        <fullName evidence="2">Uncharacterized protein</fullName>
    </submittedName>
</protein>
<sequence>MVTFNQSFTSRDLVSTDLGPITKASSNNIGLLLTQNFSFPLWTYDELAFPEAALELPVTMPSNSSMLTRSNVTVTLPAIRSELKCDFAESVPVNFTDTIGFFKTRKASIAAFEAFGVYDDLNWRSPGSNSFGFFTACPFGDGRSMANTFCGAYGTSEVNWNAFTCTSQINELDVEVTLNAQTLSILAARPNESTLRFFSNQTLTPGNMSPFPSSMIPSLFGKVNFGDGNKVAGYYEPVFQAVVFGLGHRGLLNDFPMHDYMNNEGFATMMDKLQHVHRTVTAQSAGLIRVSTNDNSALAQLPKVNATLTNPNVYRLRQSAVSTRILDGLLVVIALCIAVSFFLLDTRKVVPKNPASIAAAASLIAGKSHMLSDEVLPSGAQWMTDAELEAEKVWDDTRFRLGWWDCNGPSEQKSQGEYFKLDAIETKSA</sequence>
<keyword evidence="1" id="KW-0812">Transmembrane</keyword>
<keyword evidence="3" id="KW-1185">Reference proteome</keyword>
<evidence type="ECO:0000313" key="2">
    <source>
        <dbReference type="EMBL" id="KAL1595489.1"/>
    </source>
</evidence>
<feature type="transmembrane region" description="Helical" evidence="1">
    <location>
        <begin position="325"/>
        <end position="344"/>
    </location>
</feature>